<feature type="chain" id="PRO_5006059382" evidence="2">
    <location>
        <begin position="20"/>
        <end position="161"/>
    </location>
</feature>
<proteinExistence type="predicted"/>
<sequence length="161" mass="17673">MRFIQLTAFVVVAMALVNAYPTALQQRDVAFGKDVLKARIDVPTPILEHPSPGLLARQAQAEHHESGNPNPPPKKQGPHPPPSRRGELAEGKVKPPPKTGTPPPKNDPPPAARRSLTPDVKPLKRERKERLDEHDKNGKPDPPPKKQDPPPPPARRVSLLI</sequence>
<dbReference type="AlphaFoldDB" id="A0A0P1BC53"/>
<name>A0A0P1BC53_9BASI</name>
<organism evidence="3 4">
    <name type="scientific">Ceraceosorus bombacis</name>
    <dbReference type="NCBI Taxonomy" id="401625"/>
    <lineage>
        <taxon>Eukaryota</taxon>
        <taxon>Fungi</taxon>
        <taxon>Dikarya</taxon>
        <taxon>Basidiomycota</taxon>
        <taxon>Ustilaginomycotina</taxon>
        <taxon>Exobasidiomycetes</taxon>
        <taxon>Ceraceosorales</taxon>
        <taxon>Ceraceosoraceae</taxon>
        <taxon>Ceraceosorus</taxon>
    </lineage>
</organism>
<feature type="region of interest" description="Disordered" evidence="1">
    <location>
        <begin position="44"/>
        <end position="161"/>
    </location>
</feature>
<evidence type="ECO:0000313" key="4">
    <source>
        <dbReference type="Proteomes" id="UP000054845"/>
    </source>
</evidence>
<keyword evidence="4" id="KW-1185">Reference proteome</keyword>
<evidence type="ECO:0000256" key="2">
    <source>
        <dbReference type="SAM" id="SignalP"/>
    </source>
</evidence>
<evidence type="ECO:0000313" key="3">
    <source>
        <dbReference type="EMBL" id="CEH13390.1"/>
    </source>
</evidence>
<feature type="compositionally biased region" description="Pro residues" evidence="1">
    <location>
        <begin position="69"/>
        <end position="83"/>
    </location>
</feature>
<evidence type="ECO:0000256" key="1">
    <source>
        <dbReference type="SAM" id="MobiDB-lite"/>
    </source>
</evidence>
<feature type="compositionally biased region" description="Basic and acidic residues" evidence="1">
    <location>
        <begin position="121"/>
        <end position="148"/>
    </location>
</feature>
<dbReference type="OrthoDB" id="10542698at2759"/>
<accession>A0A0P1BC53</accession>
<feature type="compositionally biased region" description="Pro residues" evidence="1">
    <location>
        <begin position="94"/>
        <end position="111"/>
    </location>
</feature>
<keyword evidence="2" id="KW-0732">Signal</keyword>
<reference evidence="3 4" key="1">
    <citation type="submission" date="2014-09" db="EMBL/GenBank/DDBJ databases">
        <authorList>
            <person name="Magalhaes I.L.F."/>
            <person name="Oliveira U."/>
            <person name="Santos F.R."/>
            <person name="Vidigal T.H.D.A."/>
            <person name="Brescovit A.D."/>
            <person name="Santos A.J."/>
        </authorList>
    </citation>
    <scope>NUCLEOTIDE SEQUENCE [LARGE SCALE GENOMIC DNA]</scope>
</reference>
<feature type="compositionally biased region" description="Basic and acidic residues" evidence="1">
    <location>
        <begin position="84"/>
        <end position="93"/>
    </location>
</feature>
<feature type="signal peptide" evidence="2">
    <location>
        <begin position="1"/>
        <end position="19"/>
    </location>
</feature>
<dbReference type="EMBL" id="CCYA01000217">
    <property type="protein sequence ID" value="CEH13390.1"/>
    <property type="molecule type" value="Genomic_DNA"/>
</dbReference>
<dbReference type="Proteomes" id="UP000054845">
    <property type="component" value="Unassembled WGS sequence"/>
</dbReference>
<protein>
    <submittedName>
        <fullName evidence="3">Uncharacterized protein</fullName>
    </submittedName>
</protein>